<comment type="caution">
    <text evidence="2">The sequence shown here is derived from an EMBL/GenBank/DDBJ whole genome shotgun (WGS) entry which is preliminary data.</text>
</comment>
<dbReference type="AlphaFoldDB" id="A0A7W4V1I4"/>
<gene>
    <name evidence="2" type="ORF">FHX49_000661</name>
</gene>
<evidence type="ECO:0000256" key="1">
    <source>
        <dbReference type="SAM" id="MobiDB-lite"/>
    </source>
</evidence>
<feature type="region of interest" description="Disordered" evidence="1">
    <location>
        <begin position="90"/>
        <end position="110"/>
    </location>
</feature>
<dbReference type="RefSeq" id="WP_165141816.1">
    <property type="nucleotide sequence ID" value="NZ_CP049255.1"/>
</dbReference>
<evidence type="ECO:0008006" key="4">
    <source>
        <dbReference type="Google" id="ProtNLM"/>
    </source>
</evidence>
<name>A0A7W4V1I4_9MICO</name>
<dbReference type="Proteomes" id="UP000529310">
    <property type="component" value="Unassembled WGS sequence"/>
</dbReference>
<feature type="compositionally biased region" description="Low complexity" evidence="1">
    <location>
        <begin position="98"/>
        <end position="110"/>
    </location>
</feature>
<keyword evidence="3" id="KW-1185">Reference proteome</keyword>
<organism evidence="2 3">
    <name type="scientific">Microbacterium endophyticum</name>
    <dbReference type="NCBI Taxonomy" id="1526412"/>
    <lineage>
        <taxon>Bacteria</taxon>
        <taxon>Bacillati</taxon>
        <taxon>Actinomycetota</taxon>
        <taxon>Actinomycetes</taxon>
        <taxon>Micrococcales</taxon>
        <taxon>Microbacteriaceae</taxon>
        <taxon>Microbacterium</taxon>
    </lineage>
</organism>
<reference evidence="2 3" key="1">
    <citation type="submission" date="2020-08" db="EMBL/GenBank/DDBJ databases">
        <title>Sequencing the genomes of 1000 actinobacteria strains.</title>
        <authorList>
            <person name="Klenk H.-P."/>
        </authorList>
    </citation>
    <scope>NUCLEOTIDE SEQUENCE [LARGE SCALE GENOMIC DNA]</scope>
    <source>
        <strain evidence="2 3">DSM 27099</strain>
    </source>
</reference>
<dbReference type="EMBL" id="JACHWQ010000001">
    <property type="protein sequence ID" value="MBB2975120.1"/>
    <property type="molecule type" value="Genomic_DNA"/>
</dbReference>
<evidence type="ECO:0000313" key="3">
    <source>
        <dbReference type="Proteomes" id="UP000529310"/>
    </source>
</evidence>
<proteinExistence type="predicted"/>
<sequence length="110" mass="11683">MAGRLVVDTQQLETLGVQLSRVREKLADTRAELDSRETSVGSPNVVGALRGFEDHWGRGRRDLTESADALSQMLVDSATSYLNVDTDLSDGITSETVAPGAPGAKAQPQA</sequence>
<accession>A0A7W4V1I4</accession>
<protein>
    <recommendedName>
        <fullName evidence="4">WXG100 family type VII secretion target</fullName>
    </recommendedName>
</protein>
<evidence type="ECO:0000313" key="2">
    <source>
        <dbReference type="EMBL" id="MBB2975120.1"/>
    </source>
</evidence>